<dbReference type="SUPFAM" id="SSF53098">
    <property type="entry name" value="Ribonuclease H-like"/>
    <property type="match status" value="1"/>
</dbReference>
<sequence>MVRKRRSFSKEFKLEAVGLVLEGNSSIAQVSRDLGIRASLLGRWKQEYEQEQAITVQEKLTPEEELKQLRKENAQLRMERDILKKAGSHLFEGFPMRYGFIRDHREAFPVNQMCRVLGVGRSGFYAWLNRPESLRSRENRRWVDEIKKVYKKSRQTYGSPRVHADLKDKGHVIGKHRVARLMRLNQMVSKHKRKYRVTTDSRHNHPVAQNKLKRKFNVSGPGQCWVSDITYIPTREGWLYLAVTLDLFHRKVIGWAMDRSITRWLVMRALNMAINNGTLKPGLVHHSDRGVQYACNDFQSLLKAHGIECSMSRKGDCWDNAVAESFFRTLKVELTHNRRYKTRQEAQADIFEYIEVFYNRQRRHSYLGYQSPVEFENRAFAS</sequence>
<dbReference type="Pfam" id="PF13333">
    <property type="entry name" value="rve_2"/>
    <property type="match status" value="1"/>
</dbReference>
<protein>
    <submittedName>
        <fullName evidence="2">IS3 family transposase</fullName>
    </submittedName>
</protein>
<dbReference type="NCBIfam" id="NF033516">
    <property type="entry name" value="transpos_IS3"/>
    <property type="match status" value="1"/>
</dbReference>
<dbReference type="GO" id="GO:0015074">
    <property type="term" value="P:DNA integration"/>
    <property type="evidence" value="ECO:0007669"/>
    <property type="project" value="InterPro"/>
</dbReference>
<dbReference type="Gene3D" id="3.30.420.10">
    <property type="entry name" value="Ribonuclease H-like superfamily/Ribonuclease H"/>
    <property type="match status" value="1"/>
</dbReference>
<dbReference type="SUPFAM" id="SSF46689">
    <property type="entry name" value="Homeodomain-like"/>
    <property type="match status" value="1"/>
</dbReference>
<dbReference type="KEGG" id="nli:G3M70_06610"/>
<dbReference type="GO" id="GO:0004803">
    <property type="term" value="F:transposase activity"/>
    <property type="evidence" value="ECO:0007669"/>
    <property type="project" value="InterPro"/>
</dbReference>
<evidence type="ECO:0000313" key="5">
    <source>
        <dbReference type="Proteomes" id="UP000594688"/>
    </source>
</evidence>
<dbReference type="InterPro" id="IPR048020">
    <property type="entry name" value="Transpos_IS3"/>
</dbReference>
<dbReference type="InterPro" id="IPR036397">
    <property type="entry name" value="RNaseH_sf"/>
</dbReference>
<dbReference type="GO" id="GO:0003677">
    <property type="term" value="F:DNA binding"/>
    <property type="evidence" value="ECO:0007669"/>
    <property type="project" value="InterPro"/>
</dbReference>
<feature type="domain" description="Integrase catalytic" evidence="1">
    <location>
        <begin position="217"/>
        <end position="380"/>
    </location>
</feature>
<evidence type="ECO:0000259" key="1">
    <source>
        <dbReference type="PROSITE" id="PS50994"/>
    </source>
</evidence>
<evidence type="ECO:0000313" key="4">
    <source>
        <dbReference type="EMBL" id="QPJ61905.1"/>
    </source>
</evidence>
<dbReference type="Pfam" id="PF00665">
    <property type="entry name" value="rve"/>
    <property type="match status" value="1"/>
</dbReference>
<dbReference type="AlphaFoldDB" id="A0A7T0BUJ3"/>
<dbReference type="InterPro" id="IPR009057">
    <property type="entry name" value="Homeodomain-like_sf"/>
</dbReference>
<dbReference type="EMBL" id="CP048685">
    <property type="protein sequence ID" value="QPJ61574.1"/>
    <property type="molecule type" value="Genomic_DNA"/>
</dbReference>
<dbReference type="GO" id="GO:0006313">
    <property type="term" value="P:DNA transposition"/>
    <property type="evidence" value="ECO:0007669"/>
    <property type="project" value="InterPro"/>
</dbReference>
<dbReference type="KEGG" id="nli:G3M70_08475"/>
<dbReference type="Pfam" id="PF13276">
    <property type="entry name" value="HTH_21"/>
    <property type="match status" value="1"/>
</dbReference>
<dbReference type="InterPro" id="IPR025948">
    <property type="entry name" value="HTH-like_dom"/>
</dbReference>
<evidence type="ECO:0000313" key="2">
    <source>
        <dbReference type="EMBL" id="QPJ61101.1"/>
    </source>
</evidence>
<proteinExistence type="predicted"/>
<dbReference type="InterPro" id="IPR001584">
    <property type="entry name" value="Integrase_cat-core"/>
</dbReference>
<dbReference type="Pfam" id="PF01527">
    <property type="entry name" value="HTH_Tnp_1"/>
    <property type="match status" value="1"/>
</dbReference>
<dbReference type="Gene3D" id="1.10.10.60">
    <property type="entry name" value="Homeodomain-like"/>
    <property type="match status" value="1"/>
</dbReference>
<gene>
    <name evidence="2" type="ORF">G3M70_04035</name>
    <name evidence="3" type="ORF">G3M70_06610</name>
    <name evidence="4" type="ORF">G3M70_08475</name>
</gene>
<accession>A0A7T0BUJ3</accession>
<dbReference type="InterPro" id="IPR002514">
    <property type="entry name" value="Transposase_8"/>
</dbReference>
<dbReference type="EMBL" id="CP048685">
    <property type="protein sequence ID" value="QPJ61905.1"/>
    <property type="molecule type" value="Genomic_DNA"/>
</dbReference>
<name>A0A7T0BUJ3_9BACT</name>
<reference evidence="2 5" key="1">
    <citation type="submission" date="2020-02" db="EMBL/GenBank/DDBJ databases">
        <title>Genomic and physiological characterization of two novel Nitrospinaceae genera.</title>
        <authorList>
            <person name="Mueller A.J."/>
            <person name="Jung M.-Y."/>
            <person name="Strachan C.R."/>
            <person name="Herbold C.W."/>
            <person name="Kirkegaard R.H."/>
            <person name="Daims H."/>
        </authorList>
    </citation>
    <scope>NUCLEOTIDE SEQUENCE [LARGE SCALE GENOMIC DNA]</scope>
    <source>
        <strain evidence="2">EB</strain>
    </source>
</reference>
<dbReference type="PANTHER" id="PTHR46889">
    <property type="entry name" value="TRANSPOSASE INSF FOR INSERTION SEQUENCE IS3B-RELATED"/>
    <property type="match status" value="1"/>
</dbReference>
<dbReference type="PANTHER" id="PTHR46889:SF4">
    <property type="entry name" value="TRANSPOSASE INSO FOR INSERTION SEQUENCE ELEMENT IS911B-RELATED"/>
    <property type="match status" value="1"/>
</dbReference>
<dbReference type="EMBL" id="CP048685">
    <property type="protein sequence ID" value="QPJ61101.1"/>
    <property type="molecule type" value="Genomic_DNA"/>
</dbReference>
<dbReference type="InterPro" id="IPR012337">
    <property type="entry name" value="RNaseH-like_sf"/>
</dbReference>
<organism evidence="2 5">
    <name type="scientific">Candidatus Nitronauta litoralis</name>
    <dbReference type="NCBI Taxonomy" id="2705533"/>
    <lineage>
        <taxon>Bacteria</taxon>
        <taxon>Pseudomonadati</taxon>
        <taxon>Nitrospinota/Tectimicrobiota group</taxon>
        <taxon>Nitrospinota</taxon>
        <taxon>Nitrospinia</taxon>
        <taxon>Nitrospinales</taxon>
        <taxon>Nitrospinaceae</taxon>
        <taxon>Candidatus Nitronauta</taxon>
    </lineage>
</organism>
<dbReference type="InterPro" id="IPR050900">
    <property type="entry name" value="Transposase_IS3/IS150/IS904"/>
</dbReference>
<evidence type="ECO:0000313" key="3">
    <source>
        <dbReference type="EMBL" id="QPJ61574.1"/>
    </source>
</evidence>
<dbReference type="KEGG" id="nli:G3M70_04035"/>
<dbReference type="PROSITE" id="PS50994">
    <property type="entry name" value="INTEGRASE"/>
    <property type="match status" value="1"/>
</dbReference>
<dbReference type="Proteomes" id="UP000594688">
    <property type="component" value="Chromosome"/>
</dbReference>